<dbReference type="Gene3D" id="1.20.1250.20">
    <property type="entry name" value="MFS general substrate transporter like domains"/>
    <property type="match status" value="1"/>
</dbReference>
<keyword evidence="2" id="KW-0677">Repeat</keyword>
<dbReference type="EMBL" id="JAUESC010000380">
    <property type="protein sequence ID" value="KAK0592757.1"/>
    <property type="molecule type" value="Genomic_DNA"/>
</dbReference>
<dbReference type="InterPro" id="IPR002885">
    <property type="entry name" value="PPR_rpt"/>
</dbReference>
<dbReference type="AlphaFoldDB" id="A0AA39SLN3"/>
<feature type="repeat" description="PPR" evidence="3">
    <location>
        <begin position="296"/>
        <end position="330"/>
    </location>
</feature>
<organism evidence="6 7">
    <name type="scientific">Acer saccharum</name>
    <name type="common">Sugar maple</name>
    <dbReference type="NCBI Taxonomy" id="4024"/>
    <lineage>
        <taxon>Eukaryota</taxon>
        <taxon>Viridiplantae</taxon>
        <taxon>Streptophyta</taxon>
        <taxon>Embryophyta</taxon>
        <taxon>Tracheophyta</taxon>
        <taxon>Spermatophyta</taxon>
        <taxon>Magnoliopsida</taxon>
        <taxon>eudicotyledons</taxon>
        <taxon>Gunneridae</taxon>
        <taxon>Pentapetalae</taxon>
        <taxon>rosids</taxon>
        <taxon>malvids</taxon>
        <taxon>Sapindales</taxon>
        <taxon>Sapindaceae</taxon>
        <taxon>Hippocastanoideae</taxon>
        <taxon>Acereae</taxon>
        <taxon>Acer</taxon>
    </lineage>
</organism>
<dbReference type="NCBIfam" id="TIGR00756">
    <property type="entry name" value="PPR"/>
    <property type="match status" value="9"/>
</dbReference>
<dbReference type="Gene3D" id="1.25.40.10">
    <property type="entry name" value="Tetratricopeptide repeat domain"/>
    <property type="match status" value="4"/>
</dbReference>
<dbReference type="PANTHER" id="PTHR47938">
    <property type="entry name" value="RESPIRATORY COMPLEX I CHAPERONE (CIA84), PUTATIVE (AFU_ORTHOLOGUE AFUA_2G06020)-RELATED"/>
    <property type="match status" value="1"/>
</dbReference>
<feature type="repeat" description="PPR" evidence="3">
    <location>
        <begin position="558"/>
        <end position="592"/>
    </location>
</feature>
<keyword evidence="5" id="KW-0812">Transmembrane</keyword>
<keyword evidence="5" id="KW-1133">Transmembrane helix</keyword>
<feature type="transmembrane region" description="Helical" evidence="5">
    <location>
        <begin position="76"/>
        <end position="95"/>
    </location>
</feature>
<feature type="repeat" description="PPR" evidence="3">
    <location>
        <begin position="470"/>
        <end position="504"/>
    </location>
</feature>
<gene>
    <name evidence="6" type="ORF">LWI29_024882</name>
</gene>
<feature type="compositionally biased region" description="Basic and acidic residues" evidence="4">
    <location>
        <begin position="666"/>
        <end position="676"/>
    </location>
</feature>
<dbReference type="Pfam" id="PF01535">
    <property type="entry name" value="PPR"/>
    <property type="match status" value="1"/>
</dbReference>
<feature type="repeat" description="PPR" evidence="3">
    <location>
        <begin position="331"/>
        <end position="365"/>
    </location>
</feature>
<feature type="repeat" description="PPR" evidence="3">
    <location>
        <begin position="401"/>
        <end position="435"/>
    </location>
</feature>
<feature type="repeat" description="PPR" evidence="3">
    <location>
        <begin position="226"/>
        <end position="260"/>
    </location>
</feature>
<feature type="region of interest" description="Disordered" evidence="4">
    <location>
        <begin position="612"/>
        <end position="688"/>
    </location>
</feature>
<evidence type="ECO:0000256" key="3">
    <source>
        <dbReference type="PROSITE-ProRule" id="PRU00708"/>
    </source>
</evidence>
<dbReference type="Proteomes" id="UP001168877">
    <property type="component" value="Unassembled WGS sequence"/>
</dbReference>
<evidence type="ECO:0000256" key="2">
    <source>
        <dbReference type="ARBA" id="ARBA00022737"/>
    </source>
</evidence>
<evidence type="ECO:0000313" key="7">
    <source>
        <dbReference type="Proteomes" id="UP001168877"/>
    </source>
</evidence>
<keyword evidence="7" id="KW-1185">Reference proteome</keyword>
<dbReference type="Pfam" id="PF13041">
    <property type="entry name" value="PPR_2"/>
    <property type="match status" value="4"/>
</dbReference>
<accession>A0AA39SLN3</accession>
<feature type="repeat" description="PPR" evidence="3">
    <location>
        <begin position="436"/>
        <end position="469"/>
    </location>
</feature>
<evidence type="ECO:0000256" key="4">
    <source>
        <dbReference type="SAM" id="MobiDB-lite"/>
    </source>
</evidence>
<feature type="transmembrane region" description="Helical" evidence="5">
    <location>
        <begin position="197"/>
        <end position="218"/>
    </location>
</feature>
<comment type="caution">
    <text evidence="6">The sequence shown here is derived from an EMBL/GenBank/DDBJ whole genome shotgun (WGS) entry which is preliminary data.</text>
</comment>
<name>A0AA39SLN3_ACESA</name>
<keyword evidence="5" id="KW-0472">Membrane</keyword>
<sequence>MVPMWSAFLVFGLVLSVGNTFYALQGINLESADVLLIYLFLLRTIAREMVSNDLSPLCLLLKWFPEAKLKRNMMKIWVGMVISILCSAVAWQVEVCRLDIFKYEYRYWMDSIPMSIWWLAPQFFLLGLMEGLAMDGLNEFTIDDDNLSISMKKFLLAINNFVVTGIGSALNILYIYSNMKLFLYTLNESRLDLYYKYLTIYGTPLNCVYLLLISILIYRDKDAAQSLVTYGKAVQAAVMIGDLKRAREVVDLMKKRGVRPNVFIYNVLMGVLCKEKKTRDAEKLFDEMCKRNLVPTRVTYNTLIDGSCKAVELEKAFGLRERMKIENVEANLVTFNSLLSGLCKAKRMEEAKKVCQEMEANGFVPDGFIYSILFDGFSRSGDCEGVIALYKEAIVKGARINSYTCSILLNVLCKQGKIEKAEEILGKEMENGHVPNVVMFNTIMNGYCRREIDKAEKWVKKIAEKGISPNLETHNTLINGYGRMDLFDRCFQILEEMEYLGMKPNVEAEIVLKDMEDRGVSHNTQIYNMLIDGTCSVGRIKDAFKFFDEMVESKIAPTLVTYNVLINGLCKKASIMEAEDLLNQIISTAKKQIKNLSSSSQETNPKFKSLISSTHNHQHRSIQTQPTIDLPRCPQPPPSPREKKKRRSTVTHHQIDLPHRRQPLPPREKEKRRLTAEEIDPPPNRSSLLLPTVAAKREGEEEIDGRTRWFGWLRSPRLGPRGGVNGGDLGFVFGTVNLMGFVRFVDLCLKLLNDFLDRGFVRLFLPFILFLELIEEDEICGFYFVISFWN</sequence>
<reference evidence="6" key="1">
    <citation type="journal article" date="2022" name="Plant J.">
        <title>Strategies of tolerance reflected in two North American maple genomes.</title>
        <authorList>
            <person name="McEvoy S.L."/>
            <person name="Sezen U.U."/>
            <person name="Trouern-Trend A."/>
            <person name="McMahon S.M."/>
            <person name="Schaberg P.G."/>
            <person name="Yang J."/>
            <person name="Wegrzyn J.L."/>
            <person name="Swenson N.G."/>
        </authorList>
    </citation>
    <scope>NUCLEOTIDE SEQUENCE</scope>
    <source>
        <strain evidence="6">NS2018</strain>
    </source>
</reference>
<comment type="similarity">
    <text evidence="1">Belongs to the PPR family. P subfamily.</text>
</comment>
<reference evidence="6" key="2">
    <citation type="submission" date="2023-06" db="EMBL/GenBank/DDBJ databases">
        <authorList>
            <person name="Swenson N.G."/>
            <person name="Wegrzyn J.L."/>
            <person name="Mcevoy S.L."/>
        </authorList>
    </citation>
    <scope>NUCLEOTIDE SEQUENCE</scope>
    <source>
        <strain evidence="6">NS2018</strain>
        <tissue evidence="6">Leaf</tissue>
    </source>
</reference>
<feature type="repeat" description="PPR" evidence="3">
    <location>
        <begin position="523"/>
        <end position="557"/>
    </location>
</feature>
<dbReference type="SUPFAM" id="SSF81901">
    <property type="entry name" value="HCP-like"/>
    <property type="match status" value="1"/>
</dbReference>
<dbReference type="PANTHER" id="PTHR47938:SF7">
    <property type="entry name" value="PENTACOTRIPEPTIDE-REPEAT REGION OF PRORP DOMAIN-CONTAINING PROTEIN"/>
    <property type="match status" value="1"/>
</dbReference>
<feature type="repeat" description="PPR" evidence="3">
    <location>
        <begin position="261"/>
        <end position="295"/>
    </location>
</feature>
<feature type="transmembrane region" description="Helical" evidence="5">
    <location>
        <begin position="115"/>
        <end position="133"/>
    </location>
</feature>
<evidence type="ECO:0008006" key="8">
    <source>
        <dbReference type="Google" id="ProtNLM"/>
    </source>
</evidence>
<feature type="compositionally biased region" description="Polar residues" evidence="4">
    <location>
        <begin position="612"/>
        <end position="627"/>
    </location>
</feature>
<dbReference type="PROSITE" id="PS51375">
    <property type="entry name" value="PPR"/>
    <property type="match status" value="9"/>
</dbReference>
<feature type="transmembrane region" description="Helical" evidence="5">
    <location>
        <begin position="154"/>
        <end position="177"/>
    </location>
</feature>
<dbReference type="GO" id="GO:0003729">
    <property type="term" value="F:mRNA binding"/>
    <property type="evidence" value="ECO:0007669"/>
    <property type="project" value="TreeGrafter"/>
</dbReference>
<evidence type="ECO:0000313" key="6">
    <source>
        <dbReference type="EMBL" id="KAK0592757.1"/>
    </source>
</evidence>
<proteinExistence type="inferred from homology"/>
<evidence type="ECO:0000256" key="1">
    <source>
        <dbReference type="ARBA" id="ARBA00007626"/>
    </source>
</evidence>
<dbReference type="InterPro" id="IPR011990">
    <property type="entry name" value="TPR-like_helical_dom_sf"/>
</dbReference>
<evidence type="ECO:0000256" key="5">
    <source>
        <dbReference type="SAM" id="Phobius"/>
    </source>
</evidence>
<protein>
    <recommendedName>
        <fullName evidence="8">Pentatricopeptide repeat-containing protein</fullName>
    </recommendedName>
</protein>
<dbReference type="InterPro" id="IPR036259">
    <property type="entry name" value="MFS_trans_sf"/>
</dbReference>